<reference evidence="1 2" key="1">
    <citation type="submission" date="2018-11" db="EMBL/GenBank/DDBJ databases">
        <authorList>
            <consortium name="Pathogen Informatics"/>
        </authorList>
    </citation>
    <scope>NUCLEOTIDE SEQUENCE [LARGE SCALE GENOMIC DNA]</scope>
    <source>
        <strain>Denwood</strain>
        <strain evidence="2">Zambia</strain>
    </source>
</reference>
<organism evidence="1 2">
    <name type="scientific">Schistosoma mattheei</name>
    <dbReference type="NCBI Taxonomy" id="31246"/>
    <lineage>
        <taxon>Eukaryota</taxon>
        <taxon>Metazoa</taxon>
        <taxon>Spiralia</taxon>
        <taxon>Lophotrochozoa</taxon>
        <taxon>Platyhelminthes</taxon>
        <taxon>Trematoda</taxon>
        <taxon>Digenea</taxon>
        <taxon>Strigeidida</taxon>
        <taxon>Schistosomatoidea</taxon>
        <taxon>Schistosomatidae</taxon>
        <taxon>Schistosoma</taxon>
    </lineage>
</organism>
<gene>
    <name evidence="1" type="ORF">SMTD_LOCUS18902</name>
</gene>
<dbReference type="Proteomes" id="UP000269396">
    <property type="component" value="Unassembled WGS sequence"/>
</dbReference>
<accession>A0A183PX16</accession>
<dbReference type="EMBL" id="UZAL01041319">
    <property type="protein sequence ID" value="VDP78309.1"/>
    <property type="molecule type" value="Genomic_DNA"/>
</dbReference>
<proteinExistence type="predicted"/>
<name>A0A183PX16_9TREM</name>
<keyword evidence="2" id="KW-1185">Reference proteome</keyword>
<evidence type="ECO:0000313" key="2">
    <source>
        <dbReference type="Proteomes" id="UP000269396"/>
    </source>
</evidence>
<protein>
    <submittedName>
        <fullName evidence="1">Uncharacterized protein</fullName>
    </submittedName>
</protein>
<sequence>MISFKSTSNLEALKRTVDKAVIDLEAARVLSSQLKKEKEKKLQK</sequence>
<evidence type="ECO:0000313" key="1">
    <source>
        <dbReference type="EMBL" id="VDP78309.1"/>
    </source>
</evidence>
<dbReference type="AlphaFoldDB" id="A0A183PX16"/>